<accession>A0ABT2ET63</accession>
<dbReference type="InterPro" id="IPR015943">
    <property type="entry name" value="WD40/YVTN_repeat-like_dom_sf"/>
</dbReference>
<keyword evidence="5" id="KW-1185">Reference proteome</keyword>
<feature type="repeat" description="WD" evidence="3">
    <location>
        <begin position="39"/>
        <end position="65"/>
    </location>
</feature>
<dbReference type="Gene3D" id="2.130.10.10">
    <property type="entry name" value="YVTN repeat-like/Quinoprotein amine dehydrogenase"/>
    <property type="match status" value="1"/>
</dbReference>
<gene>
    <name evidence="4" type="ORF">M2350_003486</name>
</gene>
<proteinExistence type="predicted"/>
<evidence type="ECO:0000313" key="5">
    <source>
        <dbReference type="Proteomes" id="UP001204798"/>
    </source>
</evidence>
<dbReference type="InterPro" id="IPR050349">
    <property type="entry name" value="WD_LIS1/nudF_dynein_reg"/>
</dbReference>
<dbReference type="EMBL" id="JANUCP010000009">
    <property type="protein sequence ID" value="MCS3921045.1"/>
    <property type="molecule type" value="Genomic_DNA"/>
</dbReference>
<dbReference type="RefSeq" id="WP_259101789.1">
    <property type="nucleotide sequence ID" value="NZ_JANUCP010000009.1"/>
</dbReference>
<evidence type="ECO:0000256" key="3">
    <source>
        <dbReference type="PROSITE-ProRule" id="PRU00221"/>
    </source>
</evidence>
<comment type="caution">
    <text evidence="4">The sequence shown here is derived from an EMBL/GenBank/DDBJ whole genome shotgun (WGS) entry which is preliminary data.</text>
</comment>
<dbReference type="Pfam" id="PF00400">
    <property type="entry name" value="WD40"/>
    <property type="match status" value="2"/>
</dbReference>
<dbReference type="SMART" id="SM00320">
    <property type="entry name" value="WD40"/>
    <property type="match status" value="2"/>
</dbReference>
<dbReference type="PANTHER" id="PTHR44129">
    <property type="entry name" value="WD REPEAT-CONTAINING PROTEIN POP1"/>
    <property type="match status" value="1"/>
</dbReference>
<keyword evidence="1 3" id="KW-0853">WD repeat</keyword>
<evidence type="ECO:0000256" key="2">
    <source>
        <dbReference type="ARBA" id="ARBA00022737"/>
    </source>
</evidence>
<protein>
    <submittedName>
        <fullName evidence="4">WD40 repeat protein</fullName>
    </submittedName>
</protein>
<dbReference type="Proteomes" id="UP001204798">
    <property type="component" value="Unassembled WGS sequence"/>
</dbReference>
<reference evidence="4 5" key="1">
    <citation type="submission" date="2022-08" db="EMBL/GenBank/DDBJ databases">
        <title>Bacterial and archaeal communities from various locations to study Microbial Dark Matter (Phase II).</title>
        <authorList>
            <person name="Stepanauskas R."/>
        </authorList>
    </citation>
    <scope>NUCLEOTIDE SEQUENCE [LARGE SCALE GENOMIC DNA]</scope>
    <source>
        <strain evidence="4 5">PD1</strain>
    </source>
</reference>
<organism evidence="4 5">
    <name type="scientific">Candidatus Fervidibacter sacchari</name>
    <dbReference type="NCBI Taxonomy" id="1448929"/>
    <lineage>
        <taxon>Bacteria</taxon>
        <taxon>Candidatus Fervidibacterota</taxon>
        <taxon>Candidatus Fervidibacter</taxon>
    </lineage>
</organism>
<evidence type="ECO:0000256" key="1">
    <source>
        <dbReference type="ARBA" id="ARBA00022574"/>
    </source>
</evidence>
<dbReference type="SUPFAM" id="SSF50978">
    <property type="entry name" value="WD40 repeat-like"/>
    <property type="match status" value="1"/>
</dbReference>
<name>A0ABT2ET63_9BACT</name>
<dbReference type="InterPro" id="IPR001680">
    <property type="entry name" value="WD40_rpt"/>
</dbReference>
<sequence length="104" mass="11950">MTSIRIGYLDQPVVIVIFKLRRLIFFYPRYHVPIGILSDGQHLISASWDGTVRLWKVSDGAKIDELCFNCSVRFVTLSPNGQLLAISTYDPTIRLWRLPDKTLL</sequence>
<dbReference type="PROSITE" id="PS50082">
    <property type="entry name" value="WD_REPEATS_2"/>
    <property type="match status" value="2"/>
</dbReference>
<keyword evidence="2" id="KW-0677">Repeat</keyword>
<dbReference type="InterPro" id="IPR036322">
    <property type="entry name" value="WD40_repeat_dom_sf"/>
</dbReference>
<feature type="repeat" description="WD" evidence="3">
    <location>
        <begin position="72"/>
        <end position="104"/>
    </location>
</feature>
<evidence type="ECO:0000313" key="4">
    <source>
        <dbReference type="EMBL" id="MCS3921045.1"/>
    </source>
</evidence>